<dbReference type="InterPro" id="IPR015797">
    <property type="entry name" value="NUDIX_hydrolase-like_dom_sf"/>
</dbReference>
<dbReference type="Proteomes" id="UP001218246">
    <property type="component" value="Unassembled WGS sequence"/>
</dbReference>
<dbReference type="RefSeq" id="WP_124565171.1">
    <property type="nucleotide sequence ID" value="NZ_JARRRY010000013.1"/>
</dbReference>
<proteinExistence type="inferred from homology"/>
<dbReference type="Pfam" id="PF00293">
    <property type="entry name" value="NUDIX"/>
    <property type="match status" value="1"/>
</dbReference>
<dbReference type="Gene3D" id="3.90.79.10">
    <property type="entry name" value="Nucleoside Triphosphate Pyrophosphohydrolase"/>
    <property type="match status" value="1"/>
</dbReference>
<gene>
    <name evidence="3" type="ORF">P6P90_12645</name>
</gene>
<dbReference type="PROSITE" id="PS51462">
    <property type="entry name" value="NUDIX"/>
    <property type="match status" value="1"/>
</dbReference>
<name>A0ABT6H8L3_9BACI</name>
<dbReference type="PANTHER" id="PTHR43736:SF1">
    <property type="entry name" value="DIHYDRONEOPTERIN TRIPHOSPHATE DIPHOSPHATASE"/>
    <property type="match status" value="1"/>
</dbReference>
<dbReference type="PANTHER" id="PTHR43736">
    <property type="entry name" value="ADP-RIBOSE PYROPHOSPHATASE"/>
    <property type="match status" value="1"/>
</dbReference>
<keyword evidence="4" id="KW-1185">Reference proteome</keyword>
<protein>
    <submittedName>
        <fullName evidence="3">NUDIX domain-containing protein</fullName>
    </submittedName>
</protein>
<dbReference type="InterPro" id="IPR000086">
    <property type="entry name" value="NUDIX_hydrolase_dom"/>
</dbReference>
<evidence type="ECO:0000313" key="4">
    <source>
        <dbReference type="Proteomes" id="UP001218246"/>
    </source>
</evidence>
<accession>A0ABT6H8L3</accession>
<reference evidence="3 4" key="1">
    <citation type="submission" date="2023-04" db="EMBL/GenBank/DDBJ databases">
        <title>Ectobacillus antri isolated from activated sludge.</title>
        <authorList>
            <person name="Yan P."/>
            <person name="Liu X."/>
        </authorList>
    </citation>
    <scope>NUCLEOTIDE SEQUENCE [LARGE SCALE GENOMIC DNA]</scope>
    <source>
        <strain evidence="3 4">C18H</strain>
    </source>
</reference>
<dbReference type="SUPFAM" id="SSF55811">
    <property type="entry name" value="Nudix"/>
    <property type="match status" value="1"/>
</dbReference>
<evidence type="ECO:0000256" key="1">
    <source>
        <dbReference type="ARBA" id="ARBA00005582"/>
    </source>
</evidence>
<dbReference type="EMBL" id="JARULN010000013">
    <property type="protein sequence ID" value="MDG5754811.1"/>
    <property type="molecule type" value="Genomic_DNA"/>
</dbReference>
<comment type="caution">
    <text evidence="3">The sequence shown here is derived from an EMBL/GenBank/DDBJ whole genome shotgun (WGS) entry which is preliminary data.</text>
</comment>
<evidence type="ECO:0000259" key="2">
    <source>
        <dbReference type="PROSITE" id="PS51462"/>
    </source>
</evidence>
<evidence type="ECO:0000313" key="3">
    <source>
        <dbReference type="EMBL" id="MDG5754811.1"/>
    </source>
</evidence>
<dbReference type="CDD" id="cd02883">
    <property type="entry name" value="NUDIX_Hydrolase"/>
    <property type="match status" value="1"/>
</dbReference>
<comment type="similarity">
    <text evidence="1">Belongs to the Nudix hydrolase family.</text>
</comment>
<organism evidence="3 4">
    <name type="scientific">Ectobacillus antri</name>
    <dbReference type="NCBI Taxonomy" id="2486280"/>
    <lineage>
        <taxon>Bacteria</taxon>
        <taxon>Bacillati</taxon>
        <taxon>Bacillota</taxon>
        <taxon>Bacilli</taxon>
        <taxon>Bacillales</taxon>
        <taxon>Bacillaceae</taxon>
        <taxon>Ectobacillus</taxon>
    </lineage>
</organism>
<feature type="domain" description="Nudix hydrolase" evidence="2">
    <location>
        <begin position="1"/>
        <end position="134"/>
    </location>
</feature>
<sequence length="148" mass="16648">MFIVNVEGAIKKGDRWLVIERSRQEEHAGGLLSLVGGKVEQEGNTTAILERTLRREIEEEVGVQINNMTYIHSTSFVTAHGIHVVNVVFLCEYESGEARPVSLEEVAHVYWLTTEEILQHPQAPSYLKESIEHAEAKGGWSFENNLSC</sequence>